<feature type="chain" id="PRO_5046220316" evidence="2">
    <location>
        <begin position="47"/>
        <end position="80"/>
    </location>
</feature>
<name>A0ABQ3E987_9ACTN</name>
<keyword evidence="2" id="KW-0732">Signal</keyword>
<dbReference type="InterPro" id="IPR006311">
    <property type="entry name" value="TAT_signal"/>
</dbReference>
<protein>
    <submittedName>
        <fullName evidence="3">Uncharacterized protein</fullName>
    </submittedName>
</protein>
<feature type="region of interest" description="Disordered" evidence="1">
    <location>
        <begin position="46"/>
        <end position="65"/>
    </location>
</feature>
<proteinExistence type="predicted"/>
<sequence>MPVTCTELDRWQGMKTRSAAAAATAAAAFAAGLAAALAVPAPLALAAPPDRTDRPASPLPIDLPDVSEESFKGLDKALQY</sequence>
<dbReference type="PROSITE" id="PS51318">
    <property type="entry name" value="TAT"/>
    <property type="match status" value="1"/>
</dbReference>
<evidence type="ECO:0000313" key="4">
    <source>
        <dbReference type="Proteomes" id="UP000599437"/>
    </source>
</evidence>
<organism evidence="3 4">
    <name type="scientific">Streptomyces chryseus</name>
    <dbReference type="NCBI Taxonomy" id="68186"/>
    <lineage>
        <taxon>Bacteria</taxon>
        <taxon>Bacillati</taxon>
        <taxon>Actinomycetota</taxon>
        <taxon>Actinomycetes</taxon>
        <taxon>Kitasatosporales</taxon>
        <taxon>Streptomycetaceae</taxon>
        <taxon>Streptomyces</taxon>
    </lineage>
</organism>
<dbReference type="EMBL" id="BMVO01000033">
    <property type="protein sequence ID" value="GHB29008.1"/>
    <property type="molecule type" value="Genomic_DNA"/>
</dbReference>
<evidence type="ECO:0000313" key="3">
    <source>
        <dbReference type="EMBL" id="GHB29008.1"/>
    </source>
</evidence>
<feature type="signal peptide" evidence="2">
    <location>
        <begin position="1"/>
        <end position="46"/>
    </location>
</feature>
<comment type="caution">
    <text evidence="3">The sequence shown here is derived from an EMBL/GenBank/DDBJ whole genome shotgun (WGS) entry which is preliminary data.</text>
</comment>
<dbReference type="Proteomes" id="UP000599437">
    <property type="component" value="Unassembled WGS sequence"/>
</dbReference>
<evidence type="ECO:0000256" key="2">
    <source>
        <dbReference type="SAM" id="SignalP"/>
    </source>
</evidence>
<reference evidence="4" key="1">
    <citation type="journal article" date="2019" name="Int. J. Syst. Evol. Microbiol.">
        <title>The Global Catalogue of Microorganisms (GCM) 10K type strain sequencing project: providing services to taxonomists for standard genome sequencing and annotation.</title>
        <authorList>
            <consortium name="The Broad Institute Genomics Platform"/>
            <consortium name="The Broad Institute Genome Sequencing Center for Infectious Disease"/>
            <person name="Wu L."/>
            <person name="Ma J."/>
        </authorList>
    </citation>
    <scope>NUCLEOTIDE SEQUENCE [LARGE SCALE GENOMIC DNA]</scope>
    <source>
        <strain evidence="4">JCM 4737</strain>
    </source>
</reference>
<keyword evidence="4" id="KW-1185">Reference proteome</keyword>
<accession>A0ABQ3E987</accession>
<gene>
    <name evidence="3" type="ORF">GCM10010346_60590</name>
</gene>
<evidence type="ECO:0000256" key="1">
    <source>
        <dbReference type="SAM" id="MobiDB-lite"/>
    </source>
</evidence>